<dbReference type="EMBL" id="JACHGH010000005">
    <property type="protein sequence ID" value="MBB6453500.1"/>
    <property type="molecule type" value="Genomic_DNA"/>
</dbReference>
<comment type="catalytic activity">
    <reaction evidence="3">
        <text>(2S)-3-sulfolactaldehyde + NAD(+) + H2O = (2S)-3-sulfolactate + NADH + 2 H(+)</text>
        <dbReference type="Rhea" id="RHEA:47932"/>
        <dbReference type="ChEBI" id="CHEBI:15377"/>
        <dbReference type="ChEBI" id="CHEBI:15378"/>
        <dbReference type="ChEBI" id="CHEBI:57540"/>
        <dbReference type="ChEBI" id="CHEBI:57945"/>
        <dbReference type="ChEBI" id="CHEBI:61289"/>
        <dbReference type="ChEBI" id="CHEBI:90109"/>
        <dbReference type="EC" id="1.2.1.97"/>
    </reaction>
    <physiologicalReaction direction="left-to-right" evidence="3">
        <dbReference type="Rhea" id="RHEA:47933"/>
    </physiologicalReaction>
</comment>
<dbReference type="PANTHER" id="PTHR42991">
    <property type="entry name" value="ALDEHYDE DEHYDROGENASE"/>
    <property type="match status" value="1"/>
</dbReference>
<dbReference type="CDD" id="cd07149">
    <property type="entry name" value="ALDH_y4uC"/>
    <property type="match status" value="1"/>
</dbReference>
<evidence type="ECO:0000256" key="6">
    <source>
        <dbReference type="ARBA" id="ARBA00067277"/>
    </source>
</evidence>
<organism evidence="8 9">
    <name type="scientific">Salirhabdus euzebyi</name>
    <dbReference type="NCBI Taxonomy" id="394506"/>
    <lineage>
        <taxon>Bacteria</taxon>
        <taxon>Bacillati</taxon>
        <taxon>Bacillota</taxon>
        <taxon>Bacilli</taxon>
        <taxon>Bacillales</taxon>
        <taxon>Bacillaceae</taxon>
        <taxon>Salirhabdus</taxon>
    </lineage>
</organism>
<keyword evidence="9" id="KW-1185">Reference proteome</keyword>
<dbReference type="Proteomes" id="UP000581688">
    <property type="component" value="Unassembled WGS sequence"/>
</dbReference>
<accession>A0A841Q548</accession>
<keyword evidence="2 8" id="KW-0560">Oxidoreductase</keyword>
<dbReference type="Gene3D" id="3.40.605.10">
    <property type="entry name" value="Aldehyde Dehydrogenase, Chain A, domain 1"/>
    <property type="match status" value="1"/>
</dbReference>
<dbReference type="InterPro" id="IPR015590">
    <property type="entry name" value="Aldehyde_DH_dom"/>
</dbReference>
<dbReference type="InterPro" id="IPR016162">
    <property type="entry name" value="Ald_DH_N"/>
</dbReference>
<evidence type="ECO:0000256" key="3">
    <source>
        <dbReference type="ARBA" id="ARBA00050326"/>
    </source>
</evidence>
<protein>
    <recommendedName>
        <fullName evidence="6">3-sulfolactaldehyde dehydrogenase</fullName>
        <ecNumber evidence="5">1.2.1.97</ecNumber>
    </recommendedName>
</protein>
<dbReference type="GO" id="GO:0008911">
    <property type="term" value="F:lactaldehyde dehydrogenase (NAD+) activity"/>
    <property type="evidence" value="ECO:0007669"/>
    <property type="project" value="TreeGrafter"/>
</dbReference>
<dbReference type="FunFam" id="3.40.605.10:FF:000007">
    <property type="entry name" value="NAD/NADP-dependent betaine aldehyde dehydrogenase"/>
    <property type="match status" value="1"/>
</dbReference>
<dbReference type="AlphaFoldDB" id="A0A841Q548"/>
<evidence type="ECO:0000256" key="5">
    <source>
        <dbReference type="ARBA" id="ARBA00066984"/>
    </source>
</evidence>
<reference evidence="8 9" key="1">
    <citation type="submission" date="2020-08" db="EMBL/GenBank/DDBJ databases">
        <title>Genomic Encyclopedia of Type Strains, Phase IV (KMG-IV): sequencing the most valuable type-strain genomes for metagenomic binning, comparative biology and taxonomic classification.</title>
        <authorList>
            <person name="Goeker M."/>
        </authorList>
    </citation>
    <scope>NUCLEOTIDE SEQUENCE [LARGE SCALE GENOMIC DNA]</scope>
    <source>
        <strain evidence="8 9">DSM 19612</strain>
    </source>
</reference>
<dbReference type="PANTHER" id="PTHR42991:SF1">
    <property type="entry name" value="ALDEHYDE DEHYDROGENASE"/>
    <property type="match status" value="1"/>
</dbReference>
<evidence type="ECO:0000256" key="2">
    <source>
        <dbReference type="ARBA" id="ARBA00023002"/>
    </source>
</evidence>
<dbReference type="InterPro" id="IPR016163">
    <property type="entry name" value="Ald_DH_C"/>
</dbReference>
<dbReference type="RefSeq" id="WP_174496144.1">
    <property type="nucleotide sequence ID" value="NZ_CADDWK010000006.1"/>
</dbReference>
<comment type="similarity">
    <text evidence="1">Belongs to the aldehyde dehydrogenase family.</text>
</comment>
<dbReference type="Gene3D" id="3.40.309.10">
    <property type="entry name" value="Aldehyde Dehydrogenase, Chain A, domain 2"/>
    <property type="match status" value="1"/>
</dbReference>
<proteinExistence type="inferred from homology"/>
<gene>
    <name evidence="8" type="ORF">HNQ94_001949</name>
</gene>
<evidence type="ECO:0000313" key="8">
    <source>
        <dbReference type="EMBL" id="MBB6453500.1"/>
    </source>
</evidence>
<evidence type="ECO:0000256" key="1">
    <source>
        <dbReference type="ARBA" id="ARBA00009986"/>
    </source>
</evidence>
<feature type="domain" description="Aldehyde dehydrogenase" evidence="7">
    <location>
        <begin position="16"/>
        <end position="473"/>
    </location>
</feature>
<dbReference type="FunFam" id="3.40.309.10:FF:000009">
    <property type="entry name" value="Aldehyde dehydrogenase A"/>
    <property type="match status" value="1"/>
</dbReference>
<comment type="function">
    <text evidence="4">Part of the sulfo-TAL (or sulfo-SFT) pathway, a D-sulfoquinovose degradation pathway that produces sulfolactate (SL). Catalyzes the oxidation of 3-sulfolactaldehyde (SLA) to sulfolactate (SL).</text>
</comment>
<dbReference type="InterPro" id="IPR051020">
    <property type="entry name" value="ALDH-related_metabolic_enz"/>
</dbReference>
<name>A0A841Q548_9BACI</name>
<comment type="caution">
    <text evidence="8">The sequence shown here is derived from an EMBL/GenBank/DDBJ whole genome shotgun (WGS) entry which is preliminary data.</text>
</comment>
<dbReference type="InterPro" id="IPR016161">
    <property type="entry name" value="Ald_DH/histidinol_DH"/>
</dbReference>
<evidence type="ECO:0000313" key="9">
    <source>
        <dbReference type="Proteomes" id="UP000581688"/>
    </source>
</evidence>
<evidence type="ECO:0000259" key="7">
    <source>
        <dbReference type="Pfam" id="PF00171"/>
    </source>
</evidence>
<dbReference type="Pfam" id="PF00171">
    <property type="entry name" value="Aldedh"/>
    <property type="match status" value="1"/>
</dbReference>
<sequence length="479" mass="51933">MKAQVEQLKMCIGGNWVNREAKIDVYNPQNNELIASVPSASKDDMLEAIKMAEEGVKIAANMPVHERASILYRAASLLEERKEEFAKTIAEEGSKTIREATGEVQRTIETLTISAEETRRINGETLAFDQRPGSENRVGYYYRFPIGLIAAITPFNDPLNLVAHKIGPAIASGNAIIIKPASVTPLSALKLAGLLEEAGLPRKVLSVVTGKGSEVGDVLTQHEAVQMVSFTGGYETGKQISAKAGVKKLGMELGSNSPVIVLKDADLSKAVDSTVSGSFSAAGQNCIGVQRVYVEQEIYEVFQQQFVDKSKKFIVGDKLSEQTDMGPLITEGEAKRVESWVKEAIDKGAKLLCGGNRNGAFYEPTVLANLPNNCTLAREEVFGPVVILYEVDTLDDAINRSNDVDYGLQAGIFTQNIEHAFRAIHNIKVGGIIVNDSSDYRIDAMPFGGVKNSGLGREGIQYAINQMTDPKVVCFNLSN</sequence>
<dbReference type="SUPFAM" id="SSF53720">
    <property type="entry name" value="ALDH-like"/>
    <property type="match status" value="1"/>
</dbReference>
<dbReference type="EC" id="1.2.1.97" evidence="5"/>
<evidence type="ECO:0000256" key="4">
    <source>
        <dbReference type="ARBA" id="ARBA00054572"/>
    </source>
</evidence>